<evidence type="ECO:0000313" key="6">
    <source>
        <dbReference type="Proteomes" id="UP000045175"/>
    </source>
</evidence>
<protein>
    <submittedName>
        <fullName evidence="1">Uncharacterized protein</fullName>
    </submittedName>
</protein>
<dbReference type="Proteomes" id="UP000038622">
    <property type="component" value="Unassembled WGS sequence"/>
</dbReference>
<dbReference type="AlphaFoldDB" id="A0A0K2X2S0"/>
<evidence type="ECO:0000313" key="2">
    <source>
        <dbReference type="EMBL" id="CRF42355.1"/>
    </source>
</evidence>
<gene>
    <name evidence="1" type="ORF">HAL011_07460</name>
    <name evidence="2" type="ORF">HAL013_05250</name>
    <name evidence="3" type="ORF">HAL09_12260</name>
</gene>
<evidence type="ECO:0000313" key="1">
    <source>
        <dbReference type="EMBL" id="CRF40970.1"/>
    </source>
</evidence>
<proteinExistence type="predicted"/>
<keyword evidence="4" id="KW-1185">Reference proteome</keyword>
<organism evidence="1 4">
    <name type="scientific">Helicobacter ailurogastricus</name>
    <dbReference type="NCBI Taxonomy" id="1578720"/>
    <lineage>
        <taxon>Bacteria</taxon>
        <taxon>Pseudomonadati</taxon>
        <taxon>Campylobacterota</taxon>
        <taxon>Epsilonproteobacteria</taxon>
        <taxon>Campylobacterales</taxon>
        <taxon>Helicobacteraceae</taxon>
        <taxon>Helicobacter</taxon>
    </lineage>
</organism>
<evidence type="ECO:0000313" key="5">
    <source>
        <dbReference type="Proteomes" id="UP000041394"/>
    </source>
</evidence>
<dbReference type="EMBL" id="CDML01000024">
    <property type="protein sequence ID" value="CRF40970.1"/>
    <property type="molecule type" value="Genomic_DNA"/>
</dbReference>
<dbReference type="Proteomes" id="UP000045175">
    <property type="component" value="Unassembled WGS sequence"/>
</dbReference>
<evidence type="ECO:0000313" key="4">
    <source>
        <dbReference type="Proteomes" id="UP000038622"/>
    </source>
</evidence>
<name>A0A0K2X2S0_9HELI</name>
<reference evidence="1" key="1">
    <citation type="submission" date="2014-12" db="EMBL/GenBank/DDBJ databases">
        <title>Whole genome sequences of four Staphylococcus schleiferi canine isolates.</title>
        <authorList>
            <person name="Misic A.M."/>
            <person name="Cain C."/>
            <person name="Morris D.O."/>
            <person name="Rankin S."/>
            <person name="Beiting D."/>
        </authorList>
    </citation>
    <scope>NUCLEOTIDE SEQUENCE</scope>
    <source>
        <strain evidence="1">ASB11</strain>
        <strain evidence="2">ASB13</strain>
        <strain evidence="3">ASB9</strain>
    </source>
</reference>
<dbReference type="EMBL" id="CDMH01000023">
    <property type="protein sequence ID" value="CRF42355.1"/>
    <property type="molecule type" value="Genomic_DNA"/>
</dbReference>
<reference evidence="4" key="2">
    <citation type="submission" date="2014-12" db="EMBL/GenBank/DDBJ databases">
        <authorList>
            <person name="Smet A."/>
        </authorList>
    </citation>
    <scope>NUCLEOTIDE SEQUENCE [LARGE SCALE GENOMIC DNA]</scope>
</reference>
<sequence>MQAYAVQVLNARGANIVLQNGEYKQINLEGLCAHIKTLASQAYMKKIFLHLKSIEDQKIAAGLEGQKNGGGSPQAAKIFGDMWFNLDDIYMLNV</sequence>
<dbReference type="Proteomes" id="UP000041394">
    <property type="component" value="Unassembled WGS sequence"/>
</dbReference>
<dbReference type="EMBL" id="CDMN01000047">
    <property type="protein sequence ID" value="CRF44632.1"/>
    <property type="molecule type" value="Genomic_DNA"/>
</dbReference>
<accession>A0A0K2X2S0</accession>
<reference evidence="5 6" key="3">
    <citation type="submission" date="2014-12" db="EMBL/GenBank/DDBJ databases">
        <authorList>
            <person name="Jaenicke S."/>
        </authorList>
    </citation>
    <scope>NUCLEOTIDE SEQUENCE [LARGE SCALE GENOMIC DNA]</scope>
</reference>
<dbReference type="RefSeq" id="WP_053941005.1">
    <property type="nucleotide sequence ID" value="NZ_CDMN01000047.1"/>
</dbReference>
<evidence type="ECO:0000313" key="3">
    <source>
        <dbReference type="EMBL" id="CRF44632.1"/>
    </source>
</evidence>